<accession>A0A166QWA0</accession>
<dbReference type="SUPFAM" id="SSF51445">
    <property type="entry name" value="(Trans)glycosidases"/>
    <property type="match status" value="1"/>
</dbReference>
<dbReference type="Gene3D" id="3.20.20.80">
    <property type="entry name" value="Glycosidases"/>
    <property type="match status" value="1"/>
</dbReference>
<evidence type="ECO:0000313" key="2">
    <source>
        <dbReference type="Proteomes" id="UP000076532"/>
    </source>
</evidence>
<proteinExistence type="predicted"/>
<dbReference type="AlphaFoldDB" id="A0A166QWA0"/>
<sequence>MHIQSLILLNISPTLPRAIMKLPLLFISLAAYAAASVIDRVPLPLVTEAPTARAVSVEKRQAASLTATVTLSSDIGVPSHLASGFIYGIPDVAGQIPDSFYTGMGFNFARAGGAQVAAPGRGWIWGLTEYKNRFASVLSNYKTARKYNAQFIFLIHDLWGADGTQNSSAPYPGDNGDWTSWDAYLTQLIADITANSMTSGLTVDIWNEPDLTIFWNRAQSQWLQMYGRTWHRLRTAFPSTPLYGPTLANSPLSTNTWWTSYLSFVKSNASIPDVYVWHLEGSTTDVNNDLQTNVGNLNTLLSSAGLPTNPKINIDEYGNYGEQVSSGSAWWIARLERYNAAGLRGNWLGGTQLHDFMASLLGKTNVNSATGTGYYANGQYQVYKYYATSMTGYRVATSGSTDRLLDVYATIGTDKLRVLCGVRLEIGTWELTLQGLSTIGLATSGSVNIQTYGFPDTGVFGEVDAPTDLGIVAHTYSGNLVTFPIYQVDTTTAYAFEITVV</sequence>
<dbReference type="OrthoDB" id="3445803at2759"/>
<evidence type="ECO:0000313" key="1">
    <source>
        <dbReference type="EMBL" id="KZP27627.1"/>
    </source>
</evidence>
<dbReference type="Proteomes" id="UP000076532">
    <property type="component" value="Unassembled WGS sequence"/>
</dbReference>
<keyword evidence="2" id="KW-1185">Reference proteome</keyword>
<reference evidence="1 2" key="1">
    <citation type="journal article" date="2016" name="Mol. Biol. Evol.">
        <title>Comparative Genomics of Early-Diverging Mushroom-Forming Fungi Provides Insights into the Origins of Lignocellulose Decay Capabilities.</title>
        <authorList>
            <person name="Nagy L.G."/>
            <person name="Riley R."/>
            <person name="Tritt A."/>
            <person name="Adam C."/>
            <person name="Daum C."/>
            <person name="Floudas D."/>
            <person name="Sun H."/>
            <person name="Yadav J.S."/>
            <person name="Pangilinan J."/>
            <person name="Larsson K.H."/>
            <person name="Matsuura K."/>
            <person name="Barry K."/>
            <person name="Labutti K."/>
            <person name="Kuo R."/>
            <person name="Ohm R.A."/>
            <person name="Bhattacharya S.S."/>
            <person name="Shirouzu T."/>
            <person name="Yoshinaga Y."/>
            <person name="Martin F.M."/>
            <person name="Grigoriev I.V."/>
            <person name="Hibbett D.S."/>
        </authorList>
    </citation>
    <scope>NUCLEOTIDE SEQUENCE [LARGE SCALE GENOMIC DNA]</scope>
    <source>
        <strain evidence="1 2">CBS 109695</strain>
    </source>
</reference>
<dbReference type="GO" id="GO:0016787">
    <property type="term" value="F:hydrolase activity"/>
    <property type="evidence" value="ECO:0007669"/>
    <property type="project" value="UniProtKB-KW"/>
</dbReference>
<dbReference type="EMBL" id="KV417508">
    <property type="protein sequence ID" value="KZP27627.1"/>
    <property type="molecule type" value="Genomic_DNA"/>
</dbReference>
<organism evidence="1 2">
    <name type="scientific">Athelia psychrophila</name>
    <dbReference type="NCBI Taxonomy" id="1759441"/>
    <lineage>
        <taxon>Eukaryota</taxon>
        <taxon>Fungi</taxon>
        <taxon>Dikarya</taxon>
        <taxon>Basidiomycota</taxon>
        <taxon>Agaricomycotina</taxon>
        <taxon>Agaricomycetes</taxon>
        <taxon>Agaricomycetidae</taxon>
        <taxon>Atheliales</taxon>
        <taxon>Atheliaceae</taxon>
        <taxon>Athelia</taxon>
    </lineage>
</organism>
<protein>
    <submittedName>
        <fullName evidence="1">Glycoside hydrolase family 39 protein</fullName>
    </submittedName>
</protein>
<dbReference type="STRING" id="436010.A0A166QWA0"/>
<keyword evidence="1" id="KW-0378">Hydrolase</keyword>
<name>A0A166QWA0_9AGAM</name>
<gene>
    <name evidence="1" type="ORF">FIBSPDRAFT_886503</name>
</gene>
<dbReference type="InterPro" id="IPR017853">
    <property type="entry name" value="GH"/>
</dbReference>